<evidence type="ECO:0000313" key="15">
    <source>
        <dbReference type="Proteomes" id="UP000064844"/>
    </source>
</evidence>
<dbReference type="AlphaFoldDB" id="A0A0S2W1P9"/>
<evidence type="ECO:0000256" key="2">
    <source>
        <dbReference type="ARBA" id="ARBA00006337"/>
    </source>
</evidence>
<organism evidence="14 15">
    <name type="scientific">Intestinimonas butyriciproducens</name>
    <dbReference type="NCBI Taxonomy" id="1297617"/>
    <lineage>
        <taxon>Bacteria</taxon>
        <taxon>Bacillati</taxon>
        <taxon>Bacillota</taxon>
        <taxon>Clostridia</taxon>
        <taxon>Eubacteriales</taxon>
        <taxon>Intestinimonas</taxon>
    </lineage>
</organism>
<dbReference type="InterPro" id="IPR051676">
    <property type="entry name" value="UPF0053_domain"/>
</dbReference>
<dbReference type="InterPro" id="IPR000644">
    <property type="entry name" value="CBS_dom"/>
</dbReference>
<feature type="domain" description="CBS" evidence="12">
    <location>
        <begin position="285"/>
        <end position="345"/>
    </location>
</feature>
<evidence type="ECO:0000313" key="14">
    <source>
        <dbReference type="EMBL" id="ALP93270.1"/>
    </source>
</evidence>
<protein>
    <submittedName>
        <fullName evidence="14">Hemolysin</fullName>
    </submittedName>
</protein>
<dbReference type="Gene3D" id="3.30.465.10">
    <property type="match status" value="1"/>
</dbReference>
<feature type="transmembrane region" description="Helical" evidence="11">
    <location>
        <begin position="6"/>
        <end position="30"/>
    </location>
</feature>
<keyword evidence="7 9" id="KW-0129">CBS domain</keyword>
<dbReference type="InterPro" id="IPR036318">
    <property type="entry name" value="FAD-bd_PCMH-like_sf"/>
</dbReference>
<dbReference type="InterPro" id="IPR002550">
    <property type="entry name" value="CNNM"/>
</dbReference>
<comment type="subcellular location">
    <subcellularLocation>
        <location evidence="1">Cell membrane</location>
        <topology evidence="1">Multi-pass membrane protein</topology>
    </subcellularLocation>
</comment>
<dbReference type="STRING" id="1297617.IB211_00876c"/>
<dbReference type="Gene3D" id="3.10.580.10">
    <property type="entry name" value="CBS-domain"/>
    <property type="match status" value="1"/>
</dbReference>
<dbReference type="GO" id="GO:0005886">
    <property type="term" value="C:plasma membrane"/>
    <property type="evidence" value="ECO:0007669"/>
    <property type="project" value="UniProtKB-SubCell"/>
</dbReference>
<feature type="transmembrane region" description="Helical" evidence="11">
    <location>
        <begin position="101"/>
        <end position="127"/>
    </location>
</feature>
<evidence type="ECO:0000256" key="10">
    <source>
        <dbReference type="PROSITE-ProRule" id="PRU01193"/>
    </source>
</evidence>
<dbReference type="Pfam" id="PF03471">
    <property type="entry name" value="CorC_HlyC"/>
    <property type="match status" value="1"/>
</dbReference>
<dbReference type="CDD" id="cd04590">
    <property type="entry name" value="CBS_pair_CorC_HlyC_assoc"/>
    <property type="match status" value="1"/>
</dbReference>
<gene>
    <name evidence="14" type="ORF">IB211_00876c</name>
</gene>
<dbReference type="PROSITE" id="PS51846">
    <property type="entry name" value="CNNM"/>
    <property type="match status" value="1"/>
</dbReference>
<dbReference type="SMART" id="SM01091">
    <property type="entry name" value="CorC_HlyC"/>
    <property type="match status" value="1"/>
</dbReference>
<dbReference type="InterPro" id="IPR044751">
    <property type="entry name" value="Ion_transp-like_CBS"/>
</dbReference>
<feature type="domain" description="CNNM transmembrane" evidence="13">
    <location>
        <begin position="1"/>
        <end position="205"/>
    </location>
</feature>
<proteinExistence type="inferred from homology"/>
<reference evidence="15" key="2">
    <citation type="submission" date="2015-04" db="EMBL/GenBank/DDBJ databases">
        <title>A butyrogenic pathway from the amino acid lysine in a human gut commensal.</title>
        <authorList>
            <person name="de Vos W.M."/>
            <person name="Bui N.T.P."/>
            <person name="Plugge C.M."/>
            <person name="Ritari J."/>
        </authorList>
    </citation>
    <scope>NUCLEOTIDE SEQUENCE [LARGE SCALE GENOMIC DNA]</scope>
    <source>
        <strain evidence="15">AF211</strain>
    </source>
</reference>
<evidence type="ECO:0000256" key="11">
    <source>
        <dbReference type="SAM" id="Phobius"/>
    </source>
</evidence>
<keyword evidence="15" id="KW-1185">Reference proteome</keyword>
<accession>A0A0S2W1P9</accession>
<dbReference type="InterPro" id="IPR016169">
    <property type="entry name" value="FAD-bd_PCMH_sub2"/>
</dbReference>
<evidence type="ECO:0000256" key="6">
    <source>
        <dbReference type="ARBA" id="ARBA00022989"/>
    </source>
</evidence>
<dbReference type="SUPFAM" id="SSF56176">
    <property type="entry name" value="FAD-binding/transporter-associated domain-like"/>
    <property type="match status" value="1"/>
</dbReference>
<keyword evidence="8 10" id="KW-0472">Membrane</keyword>
<keyword evidence="5" id="KW-0677">Repeat</keyword>
<sequence length="441" mass="48744">MENPFLWQLLLQAVLILLNAVFACAEIAVISMNDMKLEQLAAQGDRRAIRLSRLVSQPARFLATIQVAITLSGFLGSAFAADNFAARLTEWLLSLGIPVPASTLNTVSVVIITLILSYVTLIFGELVPKRLAMKRAESLALGIANLVSLISKLFAPIVWALTASTNLVLRLCGVDPDAEDEEVSEEEIRLLVEKGGSKGVIAPQETTFIQNVFEFNDLTVEEFATHRTDVCHLCLDEPQEAWETTIHDSRHSRYPVCESTVDQVVGILDAKRYFRLSDKSRESVMQHAVTPPWFIPETVRADVLFKQMQHSRNHFAVVLDEYGGMAGIVTMSDLLEQLVGDLDDSAEHEPVLPEIEPLDSGTWRILGSAPLAHVAKALHVNLPVKEYDTFGGFVFACYGFVPEDGAEFELDACGLHIHVTQIQGHKLQRAVVCRETPPHDP</sequence>
<dbReference type="Pfam" id="PF00571">
    <property type="entry name" value="CBS"/>
    <property type="match status" value="1"/>
</dbReference>
<dbReference type="Pfam" id="PF01595">
    <property type="entry name" value="CNNM"/>
    <property type="match status" value="1"/>
</dbReference>
<dbReference type="PANTHER" id="PTHR43099">
    <property type="entry name" value="UPF0053 PROTEIN YRKA"/>
    <property type="match status" value="1"/>
</dbReference>
<dbReference type="GO" id="GO:0050660">
    <property type="term" value="F:flavin adenine dinucleotide binding"/>
    <property type="evidence" value="ECO:0007669"/>
    <property type="project" value="InterPro"/>
</dbReference>
<dbReference type="eggNOG" id="COG1253">
    <property type="taxonomic scope" value="Bacteria"/>
</dbReference>
<dbReference type="InterPro" id="IPR046342">
    <property type="entry name" value="CBS_dom_sf"/>
</dbReference>
<keyword evidence="3" id="KW-1003">Cell membrane</keyword>
<keyword evidence="4 10" id="KW-0812">Transmembrane</keyword>
<evidence type="ECO:0000256" key="8">
    <source>
        <dbReference type="ARBA" id="ARBA00023136"/>
    </source>
</evidence>
<evidence type="ECO:0000256" key="5">
    <source>
        <dbReference type="ARBA" id="ARBA00022737"/>
    </source>
</evidence>
<dbReference type="EMBL" id="CP011307">
    <property type="protein sequence ID" value="ALP93270.1"/>
    <property type="molecule type" value="Genomic_DNA"/>
</dbReference>
<evidence type="ECO:0000256" key="1">
    <source>
        <dbReference type="ARBA" id="ARBA00004651"/>
    </source>
</evidence>
<evidence type="ECO:0000256" key="7">
    <source>
        <dbReference type="ARBA" id="ARBA00023122"/>
    </source>
</evidence>
<comment type="similarity">
    <text evidence="2">Belongs to the UPF0053 family.</text>
</comment>
<dbReference type="PANTHER" id="PTHR43099:SF5">
    <property type="entry name" value="HLYC_CORC FAMILY TRANSPORTER"/>
    <property type="match status" value="1"/>
</dbReference>
<evidence type="ECO:0000256" key="9">
    <source>
        <dbReference type="PROSITE-ProRule" id="PRU00703"/>
    </source>
</evidence>
<dbReference type="FunFam" id="3.10.580.10:FF:000002">
    <property type="entry name" value="Magnesium/cobalt efflux protein CorC"/>
    <property type="match status" value="1"/>
</dbReference>
<evidence type="ECO:0000259" key="12">
    <source>
        <dbReference type="PROSITE" id="PS51371"/>
    </source>
</evidence>
<dbReference type="RefSeq" id="WP_207743454.1">
    <property type="nucleotide sequence ID" value="NZ_CALICV010000017.1"/>
</dbReference>
<evidence type="ECO:0000259" key="13">
    <source>
        <dbReference type="PROSITE" id="PS51846"/>
    </source>
</evidence>
<feature type="transmembrane region" description="Helical" evidence="11">
    <location>
        <begin position="139"/>
        <end position="161"/>
    </location>
</feature>
<dbReference type="SUPFAM" id="SSF54631">
    <property type="entry name" value="CBS-domain pair"/>
    <property type="match status" value="1"/>
</dbReference>
<dbReference type="PROSITE" id="PS51371">
    <property type="entry name" value="CBS"/>
    <property type="match status" value="1"/>
</dbReference>
<dbReference type="InterPro" id="IPR005170">
    <property type="entry name" value="Transptr-assoc_dom"/>
</dbReference>
<evidence type="ECO:0000256" key="3">
    <source>
        <dbReference type="ARBA" id="ARBA00022475"/>
    </source>
</evidence>
<name>A0A0S2W1P9_9FIRM</name>
<reference evidence="14 15" key="1">
    <citation type="journal article" date="2015" name="Nat. Commun.">
        <title>Production of butyrate from lysine and the Amadori product fructoselysine by a human gut commensal.</title>
        <authorList>
            <person name="Bui T.P."/>
            <person name="Ritari J."/>
            <person name="Boeren S."/>
            <person name="de Waard P."/>
            <person name="Plugge C.M."/>
            <person name="de Vos W.M."/>
        </authorList>
    </citation>
    <scope>NUCLEOTIDE SEQUENCE [LARGE SCALE GENOMIC DNA]</scope>
    <source>
        <strain evidence="14 15">AF211</strain>
    </source>
</reference>
<keyword evidence="6 10" id="KW-1133">Transmembrane helix</keyword>
<feature type="transmembrane region" description="Helical" evidence="11">
    <location>
        <begin position="61"/>
        <end position="81"/>
    </location>
</feature>
<dbReference type="Proteomes" id="UP000064844">
    <property type="component" value="Chromosome"/>
</dbReference>
<evidence type="ECO:0000256" key="4">
    <source>
        <dbReference type="ARBA" id="ARBA00022692"/>
    </source>
</evidence>
<dbReference type="PATRIC" id="fig|1297617.4.peg.890"/>
<dbReference type="KEGG" id="ibu:IB211_00876c"/>